<evidence type="ECO:0000256" key="1">
    <source>
        <dbReference type="SAM" id="Phobius"/>
    </source>
</evidence>
<dbReference type="Proteomes" id="UP001596110">
    <property type="component" value="Unassembled WGS sequence"/>
</dbReference>
<keyword evidence="3" id="KW-1185">Reference proteome</keyword>
<dbReference type="EMBL" id="JBHSOJ010000016">
    <property type="protein sequence ID" value="MFC5631014.1"/>
    <property type="molecule type" value="Genomic_DNA"/>
</dbReference>
<dbReference type="RefSeq" id="WP_156805398.1">
    <property type="nucleotide sequence ID" value="NZ_JBHSOJ010000016.1"/>
</dbReference>
<gene>
    <name evidence="2" type="ORF">ACFPQ3_05255</name>
</gene>
<keyword evidence="1" id="KW-0812">Transmembrane</keyword>
<proteinExistence type="predicted"/>
<reference evidence="3" key="1">
    <citation type="journal article" date="2019" name="Int. J. Syst. Evol. Microbiol.">
        <title>The Global Catalogue of Microorganisms (GCM) 10K type strain sequencing project: providing services to taxonomists for standard genome sequencing and annotation.</title>
        <authorList>
            <consortium name="The Broad Institute Genomics Platform"/>
            <consortium name="The Broad Institute Genome Sequencing Center for Infectious Disease"/>
            <person name="Wu L."/>
            <person name="Ma J."/>
        </authorList>
    </citation>
    <scope>NUCLEOTIDE SEQUENCE [LARGE SCALE GENOMIC DNA]</scope>
    <source>
        <strain evidence="3">DT43</strain>
    </source>
</reference>
<feature type="transmembrane region" description="Helical" evidence="1">
    <location>
        <begin position="89"/>
        <end position="109"/>
    </location>
</feature>
<keyword evidence="1" id="KW-0472">Membrane</keyword>
<organism evidence="2 3">
    <name type="scientific">Streptococcus caledonicus</name>
    <dbReference type="NCBI Taxonomy" id="2614158"/>
    <lineage>
        <taxon>Bacteria</taxon>
        <taxon>Bacillati</taxon>
        <taxon>Bacillota</taxon>
        <taxon>Bacilli</taxon>
        <taxon>Lactobacillales</taxon>
        <taxon>Streptococcaceae</taxon>
        <taxon>Streptococcus</taxon>
    </lineage>
</organism>
<sequence>MKTRFYAYLTVIWLLAMAVLGTIYGAWLLYPLEVDWMKLTNQVIITKAELLHNFNVLMVYLTSPFSQVLAMPDFPSSASGLKHFADVKLLFHLAQIIAVLTIVPALLFFKGKDKVFHQKVFLGAALVPVVVGLMGVMIGFENFFTLFHQVLFPGDSSWLFNPATDPIIWVLPETFFLHCFILFFALYEGIMLGTYFWCRKITNF</sequence>
<dbReference type="Pfam" id="PF07314">
    <property type="entry name" value="Lit"/>
    <property type="match status" value="1"/>
</dbReference>
<accession>A0ABW0UFA0</accession>
<dbReference type="NCBIfam" id="TIGR01906">
    <property type="entry name" value="integ_TIGR01906"/>
    <property type="match status" value="1"/>
</dbReference>
<feature type="transmembrane region" description="Helical" evidence="1">
    <location>
        <begin position="121"/>
        <end position="140"/>
    </location>
</feature>
<evidence type="ECO:0000313" key="2">
    <source>
        <dbReference type="EMBL" id="MFC5631014.1"/>
    </source>
</evidence>
<dbReference type="InterPro" id="IPR010178">
    <property type="entry name" value="Lit"/>
</dbReference>
<evidence type="ECO:0000313" key="3">
    <source>
        <dbReference type="Proteomes" id="UP001596110"/>
    </source>
</evidence>
<feature type="transmembrane region" description="Helical" evidence="1">
    <location>
        <begin position="175"/>
        <end position="198"/>
    </location>
</feature>
<name>A0ABW0UFA0_9STRE</name>
<comment type="caution">
    <text evidence="2">The sequence shown here is derived from an EMBL/GenBank/DDBJ whole genome shotgun (WGS) entry which is preliminary data.</text>
</comment>
<keyword evidence="1" id="KW-1133">Transmembrane helix</keyword>
<protein>
    <submittedName>
        <fullName evidence="2">TIGR01906 family membrane protein</fullName>
    </submittedName>
</protein>
<feature type="transmembrane region" description="Helical" evidence="1">
    <location>
        <begin position="6"/>
        <end position="30"/>
    </location>
</feature>